<organism evidence="1 2">
    <name type="scientific">Pseudomonas fluorescens</name>
    <dbReference type="NCBI Taxonomy" id="294"/>
    <lineage>
        <taxon>Bacteria</taxon>
        <taxon>Pseudomonadati</taxon>
        <taxon>Pseudomonadota</taxon>
        <taxon>Gammaproteobacteria</taxon>
        <taxon>Pseudomonadales</taxon>
        <taxon>Pseudomonadaceae</taxon>
        <taxon>Pseudomonas</taxon>
    </lineage>
</organism>
<proteinExistence type="predicted"/>
<dbReference type="OrthoDB" id="6504245at2"/>
<accession>A0A166NJN8</accession>
<comment type="caution">
    <text evidence="1">The sequence shown here is derived from an EMBL/GenBank/DDBJ whole genome shotgun (WGS) entry which is preliminary data.</text>
</comment>
<protein>
    <submittedName>
        <fullName evidence="1">Uncharacterized protein</fullName>
    </submittedName>
</protein>
<reference evidence="1 2" key="2">
    <citation type="journal article" date="2018" name="Nature">
        <title>Mutant phenotypes for thousands of bacterial genes of unknown function.</title>
        <authorList>
            <person name="Price M.N."/>
            <person name="Wetmore K.M."/>
            <person name="Waters R.J."/>
            <person name="Callaghan M."/>
            <person name="Ray J."/>
            <person name="Liu H."/>
            <person name="Kuehl J.V."/>
            <person name="Melnyk R.A."/>
            <person name="Lamson J.S."/>
            <person name="Suh Y."/>
            <person name="Carlson H.K."/>
            <person name="Esquivel Z."/>
            <person name="Sadeeshkumar H."/>
            <person name="Chakraborty R."/>
            <person name="Zane G.M."/>
            <person name="Rubin B.E."/>
            <person name="Wall J.D."/>
            <person name="Visel A."/>
            <person name="Bristow J."/>
            <person name="Blow M.J."/>
            <person name="Arkin A.P."/>
            <person name="Deutschbauer A.M."/>
        </authorList>
    </citation>
    <scope>NUCLEOTIDE SEQUENCE [LARGE SCALE GENOMIC DNA]</scope>
    <source>
        <strain evidence="1 2">FW300-N1B4</strain>
    </source>
</reference>
<sequence>METIVVVDGVPYTFLTSEGSTALKVEAETTESKDVKPKSVPLPSIWLITRTNGTPLFGLKPDSEDKSFRIMTAEKLYAEKYQWFEPLADNYRKLIWVNEESTQAGSEAYVAYKHFEWQGIIDYANVDRPSIAYAKQSYADWKVRSAGGDGYLMVLVKDKPYWTDGIGQIPFAVDTYRLYLERYQDIDTAIKETIVTGIQFGDGMPIGAKVDEKNEYDNFIILRAALWASENFKLIVEHHAASPIRSTEKEMNPVSIPYVPTSNVRLENPILQGELDKYGIWNKQVGE</sequence>
<evidence type="ECO:0000313" key="2">
    <source>
        <dbReference type="Proteomes" id="UP000076489"/>
    </source>
</evidence>
<gene>
    <name evidence="1" type="ORF">A1D17_15145</name>
</gene>
<dbReference type="Proteomes" id="UP000076489">
    <property type="component" value="Unassembled WGS sequence"/>
</dbReference>
<name>A0A166NJN8_PSEFL</name>
<dbReference type="RefSeq" id="WP_063342105.1">
    <property type="nucleotide sequence ID" value="NZ_LUKJ01000003.1"/>
</dbReference>
<dbReference type="EMBL" id="LUKJ01000003">
    <property type="protein sequence ID" value="KZN17429.1"/>
    <property type="molecule type" value="Genomic_DNA"/>
</dbReference>
<evidence type="ECO:0000313" key="1">
    <source>
        <dbReference type="EMBL" id="KZN17429.1"/>
    </source>
</evidence>
<reference evidence="2" key="1">
    <citation type="submission" date="2016-03" db="EMBL/GenBank/DDBJ databases">
        <authorList>
            <person name="Ray J."/>
            <person name="Price M."/>
            <person name="Deutschbauer A."/>
        </authorList>
    </citation>
    <scope>NUCLEOTIDE SEQUENCE [LARGE SCALE GENOMIC DNA]</scope>
    <source>
        <strain evidence="2">FW300-N1B4</strain>
    </source>
</reference>
<dbReference type="AlphaFoldDB" id="A0A166NJN8"/>